<protein>
    <submittedName>
        <fullName evidence="4">Iron complex transport system substrate-binding protein</fullName>
    </submittedName>
</protein>
<dbReference type="PANTHER" id="PTHR30535:SF7">
    <property type="entry name" value="IRON(III) DICITRATE-BINDING PROTEIN"/>
    <property type="match status" value="1"/>
</dbReference>
<keyword evidence="5" id="KW-1185">Reference proteome</keyword>
<dbReference type="Gene3D" id="3.40.50.1980">
    <property type="entry name" value="Nitrogenase molybdenum iron protein domain"/>
    <property type="match status" value="2"/>
</dbReference>
<evidence type="ECO:0000259" key="3">
    <source>
        <dbReference type="PROSITE" id="PS50983"/>
    </source>
</evidence>
<feature type="domain" description="Fe/B12 periplasmic-binding" evidence="3">
    <location>
        <begin position="55"/>
        <end position="345"/>
    </location>
</feature>
<dbReference type="Pfam" id="PF01497">
    <property type="entry name" value="Peripla_BP_2"/>
    <property type="match status" value="1"/>
</dbReference>
<sequence length="347" mass="35910">MVPAAVLLVLTLLTGCGAGAPAPDGTAPDSTAPEGADPATLLNCDIEVPVERPERIVAMFQNGIEAVLALGAGDRLVGAAYLDNPLPPGLAADFHPEQDRPVYWPDEYPSREEVLRLAPDLVVSGFTGAFTREGLGTRADLADAGADSFLFSSYCPTTDGGTQESLGAVDVTFEGVQRDLTDLGRLLGAEDRAAEINSGMQATLDDVARRLGGVTERPRVAMLNAPSDTGELRVFGTGDVATTIIEAAGGVQAFDTIPGRQRTVSAEGLIAARPDVIVVPACCGADTGPEAAEPLAQQLRTDPALATVPAVRDGRVYTTTFAEVSPGIRNADAVAALAARLHPDRMG</sequence>
<dbReference type="STRING" id="260086.SAMN05216207_1006161"/>
<feature type="chain" id="PRO_5011779396" evidence="2">
    <location>
        <begin position="23"/>
        <end position="347"/>
    </location>
</feature>
<organism evidence="4 5">
    <name type="scientific">Pseudonocardia ammonioxydans</name>
    <dbReference type="NCBI Taxonomy" id="260086"/>
    <lineage>
        <taxon>Bacteria</taxon>
        <taxon>Bacillati</taxon>
        <taxon>Actinomycetota</taxon>
        <taxon>Actinomycetes</taxon>
        <taxon>Pseudonocardiales</taxon>
        <taxon>Pseudonocardiaceae</taxon>
        <taxon>Pseudonocardia</taxon>
    </lineage>
</organism>
<dbReference type="Proteomes" id="UP000199614">
    <property type="component" value="Unassembled WGS sequence"/>
</dbReference>
<evidence type="ECO:0000256" key="2">
    <source>
        <dbReference type="SAM" id="SignalP"/>
    </source>
</evidence>
<evidence type="ECO:0000256" key="1">
    <source>
        <dbReference type="ARBA" id="ARBA00008814"/>
    </source>
</evidence>
<accession>A0A1I4VM90</accession>
<keyword evidence="2" id="KW-0732">Signal</keyword>
<dbReference type="PROSITE" id="PS50983">
    <property type="entry name" value="FE_B12_PBP"/>
    <property type="match status" value="1"/>
</dbReference>
<dbReference type="AlphaFoldDB" id="A0A1I4VM90"/>
<reference evidence="4 5" key="1">
    <citation type="submission" date="2016-10" db="EMBL/GenBank/DDBJ databases">
        <authorList>
            <person name="de Groot N.N."/>
        </authorList>
    </citation>
    <scope>NUCLEOTIDE SEQUENCE [LARGE SCALE GENOMIC DNA]</scope>
    <source>
        <strain evidence="4 5">CGMCC 4.1877</strain>
    </source>
</reference>
<dbReference type="SUPFAM" id="SSF53807">
    <property type="entry name" value="Helical backbone' metal receptor"/>
    <property type="match status" value="1"/>
</dbReference>
<evidence type="ECO:0000313" key="4">
    <source>
        <dbReference type="EMBL" id="SFN02371.1"/>
    </source>
</evidence>
<name>A0A1I4VM90_PSUAM</name>
<dbReference type="PANTHER" id="PTHR30535">
    <property type="entry name" value="VITAMIN B12-BINDING PROTEIN"/>
    <property type="match status" value="1"/>
</dbReference>
<comment type="similarity">
    <text evidence="1">Belongs to the bacterial solute-binding protein 8 family.</text>
</comment>
<gene>
    <name evidence="4" type="ORF">SAMN05216207_1006161</name>
</gene>
<dbReference type="InterPro" id="IPR002491">
    <property type="entry name" value="ABC_transptr_periplasmic_BD"/>
</dbReference>
<dbReference type="EMBL" id="FOUY01000006">
    <property type="protein sequence ID" value="SFN02371.1"/>
    <property type="molecule type" value="Genomic_DNA"/>
</dbReference>
<evidence type="ECO:0000313" key="5">
    <source>
        <dbReference type="Proteomes" id="UP000199614"/>
    </source>
</evidence>
<dbReference type="InterPro" id="IPR050902">
    <property type="entry name" value="ABC_Transporter_SBP"/>
</dbReference>
<feature type="signal peptide" evidence="2">
    <location>
        <begin position="1"/>
        <end position="22"/>
    </location>
</feature>
<proteinExistence type="inferred from homology"/>